<accession>A0AAV3Z8L3</accession>
<proteinExistence type="predicted"/>
<evidence type="ECO:0000313" key="1">
    <source>
        <dbReference type="EMBL" id="GFN95645.1"/>
    </source>
</evidence>
<evidence type="ECO:0000313" key="2">
    <source>
        <dbReference type="Proteomes" id="UP000735302"/>
    </source>
</evidence>
<sequence length="118" mass="13081">MGRSEETLSLFLCVKSEKKTEGFSVSSFTSLAGISGSSRSGCVNVGGFHPRMMVMLPCGSRIFHTAQADPIKQFEEALPSKEHEKLIPKTSRGRNIHIKIHSVYHVAQTYAYIKHDVT</sequence>
<reference evidence="1 2" key="1">
    <citation type="journal article" date="2021" name="Elife">
        <title>Chloroplast acquisition without the gene transfer in kleptoplastic sea slugs, Plakobranchus ocellatus.</title>
        <authorList>
            <person name="Maeda T."/>
            <person name="Takahashi S."/>
            <person name="Yoshida T."/>
            <person name="Shimamura S."/>
            <person name="Takaki Y."/>
            <person name="Nagai Y."/>
            <person name="Toyoda A."/>
            <person name="Suzuki Y."/>
            <person name="Arimoto A."/>
            <person name="Ishii H."/>
            <person name="Satoh N."/>
            <person name="Nishiyama T."/>
            <person name="Hasebe M."/>
            <person name="Maruyama T."/>
            <person name="Minagawa J."/>
            <person name="Obokata J."/>
            <person name="Shigenobu S."/>
        </authorList>
    </citation>
    <scope>NUCLEOTIDE SEQUENCE [LARGE SCALE GENOMIC DNA]</scope>
</reference>
<dbReference type="EMBL" id="BLXT01002522">
    <property type="protein sequence ID" value="GFN95645.1"/>
    <property type="molecule type" value="Genomic_DNA"/>
</dbReference>
<name>A0AAV3Z8L3_9GAST</name>
<keyword evidence="2" id="KW-1185">Reference proteome</keyword>
<protein>
    <submittedName>
        <fullName evidence="1">Uncharacterized protein</fullName>
    </submittedName>
</protein>
<gene>
    <name evidence="1" type="ORF">PoB_002215100</name>
</gene>
<dbReference type="AlphaFoldDB" id="A0AAV3Z8L3"/>
<dbReference type="Proteomes" id="UP000735302">
    <property type="component" value="Unassembled WGS sequence"/>
</dbReference>
<comment type="caution">
    <text evidence="1">The sequence shown here is derived from an EMBL/GenBank/DDBJ whole genome shotgun (WGS) entry which is preliminary data.</text>
</comment>
<organism evidence="1 2">
    <name type="scientific">Plakobranchus ocellatus</name>
    <dbReference type="NCBI Taxonomy" id="259542"/>
    <lineage>
        <taxon>Eukaryota</taxon>
        <taxon>Metazoa</taxon>
        <taxon>Spiralia</taxon>
        <taxon>Lophotrochozoa</taxon>
        <taxon>Mollusca</taxon>
        <taxon>Gastropoda</taxon>
        <taxon>Heterobranchia</taxon>
        <taxon>Euthyneura</taxon>
        <taxon>Panpulmonata</taxon>
        <taxon>Sacoglossa</taxon>
        <taxon>Placobranchoidea</taxon>
        <taxon>Plakobranchidae</taxon>
        <taxon>Plakobranchus</taxon>
    </lineage>
</organism>